<name>A0ABS8VFD3_DATST</name>
<keyword evidence="2" id="KW-1185">Reference proteome</keyword>
<evidence type="ECO:0000313" key="1">
    <source>
        <dbReference type="EMBL" id="MCD9646003.1"/>
    </source>
</evidence>
<proteinExistence type="predicted"/>
<feature type="non-terminal residue" evidence="1">
    <location>
        <position position="1"/>
    </location>
</feature>
<dbReference type="Proteomes" id="UP000823775">
    <property type="component" value="Unassembled WGS sequence"/>
</dbReference>
<evidence type="ECO:0000313" key="2">
    <source>
        <dbReference type="Proteomes" id="UP000823775"/>
    </source>
</evidence>
<protein>
    <submittedName>
        <fullName evidence="1">Uncharacterized protein</fullName>
    </submittedName>
</protein>
<reference evidence="1 2" key="1">
    <citation type="journal article" date="2021" name="BMC Genomics">
        <title>Datura genome reveals duplications of psychoactive alkaloid biosynthetic genes and high mutation rate following tissue culture.</title>
        <authorList>
            <person name="Rajewski A."/>
            <person name="Carter-House D."/>
            <person name="Stajich J."/>
            <person name="Litt A."/>
        </authorList>
    </citation>
    <scope>NUCLEOTIDE SEQUENCE [LARGE SCALE GENOMIC DNA]</scope>
    <source>
        <strain evidence="1">AR-01</strain>
    </source>
</reference>
<comment type="caution">
    <text evidence="1">The sequence shown here is derived from an EMBL/GenBank/DDBJ whole genome shotgun (WGS) entry which is preliminary data.</text>
</comment>
<dbReference type="EMBL" id="JACEIK010004636">
    <property type="protein sequence ID" value="MCD9646003.1"/>
    <property type="molecule type" value="Genomic_DNA"/>
</dbReference>
<gene>
    <name evidence="1" type="ORF">HAX54_035496</name>
</gene>
<organism evidence="1 2">
    <name type="scientific">Datura stramonium</name>
    <name type="common">Jimsonweed</name>
    <name type="synonym">Common thornapple</name>
    <dbReference type="NCBI Taxonomy" id="4076"/>
    <lineage>
        <taxon>Eukaryota</taxon>
        <taxon>Viridiplantae</taxon>
        <taxon>Streptophyta</taxon>
        <taxon>Embryophyta</taxon>
        <taxon>Tracheophyta</taxon>
        <taxon>Spermatophyta</taxon>
        <taxon>Magnoliopsida</taxon>
        <taxon>eudicotyledons</taxon>
        <taxon>Gunneridae</taxon>
        <taxon>Pentapetalae</taxon>
        <taxon>asterids</taxon>
        <taxon>lamiids</taxon>
        <taxon>Solanales</taxon>
        <taxon>Solanaceae</taxon>
        <taxon>Solanoideae</taxon>
        <taxon>Datureae</taxon>
        <taxon>Datura</taxon>
    </lineage>
</organism>
<accession>A0ABS8VFD3</accession>
<sequence length="71" mass="7492">GEKELISEGVLSEGSVDHLFKGYLHEGKGQSSNILASGDQLMVQSIIEMALGESRVDSAEKIGEASSVQQS</sequence>